<keyword evidence="9 13" id="KW-0547">Nucleotide-binding</keyword>
<dbReference type="CDD" id="cd00318">
    <property type="entry name" value="Phosphoglycerate_kinase"/>
    <property type="match status" value="1"/>
</dbReference>
<feature type="binding site" evidence="13">
    <location>
        <position position="116"/>
    </location>
    <ligand>
        <name>substrate</name>
    </ligand>
</feature>
<evidence type="ECO:0000313" key="18">
    <source>
        <dbReference type="Proteomes" id="UP000008722"/>
    </source>
</evidence>
<accession>E4U8B7</accession>
<keyword evidence="10 13" id="KW-0418">Kinase</keyword>
<evidence type="ECO:0000256" key="10">
    <source>
        <dbReference type="ARBA" id="ARBA00022777"/>
    </source>
</evidence>
<dbReference type="EC" id="2.7.2.3" evidence="5 13"/>
<dbReference type="PROSITE" id="PS00111">
    <property type="entry name" value="PGLYCERATE_KINASE"/>
    <property type="match status" value="1"/>
</dbReference>
<keyword evidence="18" id="KW-1185">Reference proteome</keyword>
<evidence type="ECO:0000256" key="3">
    <source>
        <dbReference type="ARBA" id="ARBA00008982"/>
    </source>
</evidence>
<dbReference type="AlphaFoldDB" id="E4U8B7"/>
<dbReference type="FunFam" id="3.40.50.1260:FF:000006">
    <property type="entry name" value="Phosphoglycerate kinase"/>
    <property type="match status" value="1"/>
</dbReference>
<dbReference type="GO" id="GO:0006096">
    <property type="term" value="P:glycolytic process"/>
    <property type="evidence" value="ECO:0007669"/>
    <property type="project" value="UniProtKB-UniRule"/>
</dbReference>
<dbReference type="InterPro" id="IPR015911">
    <property type="entry name" value="Phosphoglycerate_kinase_CS"/>
</dbReference>
<comment type="similarity">
    <text evidence="3 13 16">Belongs to the phosphoglycerate kinase family.</text>
</comment>
<name>E4U8B7_OCEP5</name>
<feature type="binding site" evidence="13 15">
    <location>
        <position position="321"/>
    </location>
    <ligand>
        <name>ATP</name>
        <dbReference type="ChEBI" id="CHEBI:30616"/>
    </ligand>
</feature>
<feature type="binding site" evidence="13">
    <location>
        <position position="149"/>
    </location>
    <ligand>
        <name>substrate</name>
    </ligand>
</feature>
<dbReference type="EMBL" id="CP002361">
    <property type="protein sequence ID" value="ADR36597.1"/>
    <property type="molecule type" value="Genomic_DNA"/>
</dbReference>
<evidence type="ECO:0000256" key="2">
    <source>
        <dbReference type="ARBA" id="ARBA00004838"/>
    </source>
</evidence>
<reference evidence="18" key="1">
    <citation type="submission" date="2010-11" db="EMBL/GenBank/DDBJ databases">
        <title>The complete sequence of chromosome of Oceanithermus profundus DSM 14977.</title>
        <authorList>
            <consortium name="US DOE Joint Genome Institute (JGI-PGF)"/>
            <person name="Lucas S."/>
            <person name="Copeland A."/>
            <person name="Lapidus A."/>
            <person name="Bruce D."/>
            <person name="Goodwin L."/>
            <person name="Pitluck S."/>
            <person name="Kyrpides N."/>
            <person name="Mavromatis K."/>
            <person name="Pagani I."/>
            <person name="Ivanova N."/>
            <person name="Zhang X."/>
            <person name="Brettin T."/>
            <person name="Detter J.C."/>
            <person name="Tapia R."/>
            <person name="Han C."/>
            <person name="Land M."/>
            <person name="Hauser L."/>
            <person name="Markowitz V."/>
            <person name="Cheng J.-F."/>
            <person name="Hugenholtz P."/>
            <person name="Woyke T."/>
            <person name="Wu D."/>
            <person name="Tindall B."/>
            <person name="Faehnrich R."/>
            <person name="Brambilla E."/>
            <person name="Klenk H.-P."/>
            <person name="Eisen J.A."/>
        </authorList>
    </citation>
    <scope>NUCLEOTIDE SEQUENCE [LARGE SCALE GENOMIC DNA]</scope>
    <source>
        <strain evidence="18">DSM 14977 / NBRC 100410 / VKM B-2274 / 506</strain>
    </source>
</reference>
<gene>
    <name evidence="13" type="primary">pgk</name>
    <name evidence="17" type="ordered locus">Ocepr_1140</name>
</gene>
<comment type="pathway">
    <text evidence="2 13">Carbohydrate degradation; glycolysis; pyruvate from D-glyceraldehyde 3-phosphate: step 2/5.</text>
</comment>
<feature type="binding site" evidence="14">
    <location>
        <position position="149"/>
    </location>
    <ligand>
        <name>(2R)-3-phosphoglycerate</name>
        <dbReference type="ChEBI" id="CHEBI:58272"/>
    </ligand>
</feature>
<evidence type="ECO:0000256" key="8">
    <source>
        <dbReference type="ARBA" id="ARBA00022679"/>
    </source>
</evidence>
<evidence type="ECO:0000256" key="1">
    <source>
        <dbReference type="ARBA" id="ARBA00000642"/>
    </source>
</evidence>
<reference evidence="17 18" key="2">
    <citation type="journal article" date="2011" name="Stand. Genomic Sci.">
        <title>Complete genome sequence of Oceanithermus profundus type strain (506).</title>
        <authorList>
            <person name="Pati A."/>
            <person name="Zhang X."/>
            <person name="Lapidus A."/>
            <person name="Nolan M."/>
            <person name="Lucas S."/>
            <person name="Del Rio T.G."/>
            <person name="Tice H."/>
            <person name="Cheng J.F."/>
            <person name="Tapia R."/>
            <person name="Han C."/>
            <person name="Goodwin L."/>
            <person name="Pitluck S."/>
            <person name="Liolios K."/>
            <person name="Pagani I."/>
            <person name="Ivanova N."/>
            <person name="Mavromatis K."/>
            <person name="Chen A."/>
            <person name="Palaniappan K."/>
            <person name="Hauser L."/>
            <person name="Jeffries C.D."/>
            <person name="Brambilla E.M."/>
            <person name="Rohl A."/>
            <person name="Mwirichia R."/>
            <person name="Rohde M."/>
            <person name="Tindall B.J."/>
            <person name="Sikorski J."/>
            <person name="Wirth R."/>
            <person name="Goker M."/>
            <person name="Woyke T."/>
            <person name="Detter J.C."/>
            <person name="Bristow J."/>
            <person name="Eisen J.A."/>
            <person name="Markowitz V."/>
            <person name="Hugenholtz P."/>
            <person name="Kyrpides N.C."/>
            <person name="Klenk H.P."/>
            <person name="Land M."/>
        </authorList>
    </citation>
    <scope>NUCLEOTIDE SEQUENCE [LARGE SCALE GENOMIC DNA]</scope>
    <source>
        <strain evidence="18">DSM 14977 / NBRC 100410 / VKM B-2274 / 506</strain>
    </source>
</reference>
<dbReference type="SUPFAM" id="SSF53748">
    <property type="entry name" value="Phosphoglycerate kinase"/>
    <property type="match status" value="1"/>
</dbReference>
<evidence type="ECO:0000256" key="16">
    <source>
        <dbReference type="RuleBase" id="RU000532"/>
    </source>
</evidence>
<dbReference type="GO" id="GO:0005829">
    <property type="term" value="C:cytosol"/>
    <property type="evidence" value="ECO:0007669"/>
    <property type="project" value="TreeGrafter"/>
</dbReference>
<keyword evidence="11 13" id="KW-0067">ATP-binding</keyword>
<evidence type="ECO:0000256" key="12">
    <source>
        <dbReference type="ARBA" id="ARBA00023152"/>
    </source>
</evidence>
<dbReference type="HOGENOM" id="CLU_025427_0_2_0"/>
<evidence type="ECO:0000256" key="6">
    <source>
        <dbReference type="ARBA" id="ARBA00016471"/>
    </source>
</evidence>
<dbReference type="GO" id="GO:0004618">
    <property type="term" value="F:phosphoglycerate kinase activity"/>
    <property type="evidence" value="ECO:0007669"/>
    <property type="project" value="UniProtKB-UniRule"/>
</dbReference>
<keyword evidence="7 13" id="KW-0963">Cytoplasm</keyword>
<dbReference type="Pfam" id="PF00162">
    <property type="entry name" value="PGK"/>
    <property type="match status" value="1"/>
</dbReference>
<feature type="binding site" evidence="13 14">
    <location>
        <begin position="57"/>
        <end position="60"/>
    </location>
    <ligand>
        <name>substrate</name>
    </ligand>
</feature>
<evidence type="ECO:0000256" key="9">
    <source>
        <dbReference type="ARBA" id="ARBA00022741"/>
    </source>
</evidence>
<dbReference type="UniPathway" id="UPA00109">
    <property type="reaction ID" value="UER00185"/>
</dbReference>
<feature type="binding site" evidence="13">
    <location>
        <position position="34"/>
    </location>
    <ligand>
        <name>substrate</name>
    </ligand>
</feature>
<organism evidence="17 18">
    <name type="scientific">Oceanithermus profundus (strain DSM 14977 / NBRC 100410 / VKM B-2274 / 506)</name>
    <dbReference type="NCBI Taxonomy" id="670487"/>
    <lineage>
        <taxon>Bacteria</taxon>
        <taxon>Thermotogati</taxon>
        <taxon>Deinococcota</taxon>
        <taxon>Deinococci</taxon>
        <taxon>Thermales</taxon>
        <taxon>Thermaceae</taxon>
        <taxon>Oceanithermus</taxon>
    </lineage>
</organism>
<dbReference type="Gene3D" id="3.40.50.1260">
    <property type="entry name" value="Phosphoglycerate kinase, N-terminal domain"/>
    <property type="match status" value="2"/>
</dbReference>
<feature type="binding site" evidence="14">
    <location>
        <position position="34"/>
    </location>
    <ligand>
        <name>(2R)-3-phosphoglycerate</name>
        <dbReference type="ChEBI" id="CHEBI:58272"/>
    </ligand>
</feature>
<dbReference type="HAMAP" id="MF_00145">
    <property type="entry name" value="Phosphoglyc_kinase"/>
    <property type="match status" value="1"/>
</dbReference>
<dbReference type="FunFam" id="3.40.50.1260:FF:000031">
    <property type="entry name" value="Phosphoglycerate kinase 1"/>
    <property type="match status" value="1"/>
</dbReference>
<dbReference type="InterPro" id="IPR036043">
    <property type="entry name" value="Phosphoglycerate_kinase_sf"/>
</dbReference>
<dbReference type="GO" id="GO:0043531">
    <property type="term" value="F:ADP binding"/>
    <property type="evidence" value="ECO:0007669"/>
    <property type="project" value="TreeGrafter"/>
</dbReference>
<dbReference type="PRINTS" id="PR00477">
    <property type="entry name" value="PHGLYCKINASE"/>
</dbReference>
<dbReference type="InterPro" id="IPR015824">
    <property type="entry name" value="Phosphoglycerate_kinase_N"/>
</dbReference>
<feature type="binding site" evidence="13 15">
    <location>
        <position position="199"/>
    </location>
    <ligand>
        <name>ATP</name>
        <dbReference type="ChEBI" id="CHEBI:30616"/>
    </ligand>
</feature>
<proteinExistence type="inferred from homology"/>
<dbReference type="PIRSF" id="PIRSF000724">
    <property type="entry name" value="Pgk"/>
    <property type="match status" value="1"/>
</dbReference>
<evidence type="ECO:0000256" key="15">
    <source>
        <dbReference type="PIRSR" id="PIRSR000724-2"/>
    </source>
</evidence>
<dbReference type="KEGG" id="opr:Ocepr_1140"/>
<feature type="binding site" evidence="13 14">
    <location>
        <begin position="19"/>
        <end position="21"/>
    </location>
    <ligand>
        <name>substrate</name>
    </ligand>
</feature>
<dbReference type="RefSeq" id="WP_013457767.1">
    <property type="nucleotide sequence ID" value="NC_014761.1"/>
</dbReference>
<keyword evidence="12 13" id="KW-0324">Glycolysis</keyword>
<evidence type="ECO:0000256" key="7">
    <source>
        <dbReference type="ARBA" id="ARBA00022490"/>
    </source>
</evidence>
<dbReference type="Proteomes" id="UP000008722">
    <property type="component" value="Chromosome"/>
</dbReference>
<sequence length="398" mass="42090">MRTLKELDPQGKRVLVRVDYNVPLQEGRVRDDTRIRASLPTLERLLSGGASIVLLSHLGRPKGVDPAFSLAPVAAALEGLLRRPVRFVPSLPSSEATRAAVAELAAGEVALLENVRFEPGEKKNDPELARAYARLGEAFVLDAFGSAHREHASVVGVARELPSYAGLLMEKEVKALGRLLHHPEPPYWVMLGGAKVSDKIGVIESLLPRVDGMAIGGAMAFTFIKAAGGRVGASLVEDDKLELARSLLDRARELDKPLLLPSDVVAAQEIRKGAETRVVPADAVPEGWMGLDIGPRTREAFASALAGARTVFWNGPMGVFETPPFDAGTLAVAEAIAALDAYTVVGGGDSVAAVNRLGYADRFSHVSTGGGASLEFLERGTLPGIEVLGGLTPEEVAP</sequence>
<evidence type="ECO:0000256" key="4">
    <source>
        <dbReference type="ARBA" id="ARBA00011245"/>
    </source>
</evidence>
<dbReference type="STRING" id="670487.Ocepr_1140"/>
<evidence type="ECO:0000256" key="14">
    <source>
        <dbReference type="PIRSR" id="PIRSR000724-1"/>
    </source>
</evidence>
<feature type="binding site" evidence="14">
    <location>
        <position position="116"/>
    </location>
    <ligand>
        <name>(2R)-3-phosphoglycerate</name>
        <dbReference type="ChEBI" id="CHEBI:58272"/>
    </ligand>
</feature>
<comment type="subunit">
    <text evidence="4 13">Monomer.</text>
</comment>
<feature type="binding site" evidence="13 15">
    <location>
        <position position="290"/>
    </location>
    <ligand>
        <name>ATP</name>
        <dbReference type="ChEBI" id="CHEBI:30616"/>
    </ligand>
</feature>
<dbReference type="InterPro" id="IPR001576">
    <property type="entry name" value="Phosphoglycerate_kinase"/>
</dbReference>
<evidence type="ECO:0000256" key="5">
    <source>
        <dbReference type="ARBA" id="ARBA00013061"/>
    </source>
</evidence>
<feature type="binding site" evidence="13 15">
    <location>
        <begin position="347"/>
        <end position="350"/>
    </location>
    <ligand>
        <name>ATP</name>
        <dbReference type="ChEBI" id="CHEBI:30616"/>
    </ligand>
</feature>
<dbReference type="OrthoDB" id="9808460at2"/>
<dbReference type="eggNOG" id="COG0126">
    <property type="taxonomic scope" value="Bacteria"/>
</dbReference>
<evidence type="ECO:0000256" key="13">
    <source>
        <dbReference type="HAMAP-Rule" id="MF_00145"/>
    </source>
</evidence>
<dbReference type="GO" id="GO:0006094">
    <property type="term" value="P:gluconeogenesis"/>
    <property type="evidence" value="ECO:0007669"/>
    <property type="project" value="TreeGrafter"/>
</dbReference>
<protein>
    <recommendedName>
        <fullName evidence="6 13">Phosphoglycerate kinase</fullName>
        <ecNumber evidence="5 13">2.7.2.3</ecNumber>
    </recommendedName>
</protein>
<comment type="catalytic activity">
    <reaction evidence="1 13 16">
        <text>(2R)-3-phosphoglycerate + ATP = (2R)-3-phospho-glyceroyl phosphate + ADP</text>
        <dbReference type="Rhea" id="RHEA:14801"/>
        <dbReference type="ChEBI" id="CHEBI:30616"/>
        <dbReference type="ChEBI" id="CHEBI:57604"/>
        <dbReference type="ChEBI" id="CHEBI:58272"/>
        <dbReference type="ChEBI" id="CHEBI:456216"/>
        <dbReference type="EC" id="2.7.2.3"/>
    </reaction>
</comment>
<keyword evidence="8 13" id="KW-0808">Transferase</keyword>
<dbReference type="GO" id="GO:0005524">
    <property type="term" value="F:ATP binding"/>
    <property type="evidence" value="ECO:0007669"/>
    <property type="project" value="UniProtKB-KW"/>
</dbReference>
<dbReference type="PANTHER" id="PTHR11406">
    <property type="entry name" value="PHOSPHOGLYCERATE KINASE"/>
    <property type="match status" value="1"/>
</dbReference>
<evidence type="ECO:0000256" key="11">
    <source>
        <dbReference type="ARBA" id="ARBA00022840"/>
    </source>
</evidence>
<evidence type="ECO:0000313" key="17">
    <source>
        <dbReference type="EMBL" id="ADR36597.1"/>
    </source>
</evidence>
<dbReference type="PANTHER" id="PTHR11406:SF23">
    <property type="entry name" value="PHOSPHOGLYCERATE KINASE 1, CHLOROPLASTIC-RELATED"/>
    <property type="match status" value="1"/>
</dbReference>
<comment type="subcellular location">
    <subcellularLocation>
        <location evidence="13">Cytoplasm</location>
    </subcellularLocation>
</comment>